<evidence type="ECO:0000256" key="4">
    <source>
        <dbReference type="ARBA" id="ARBA00022777"/>
    </source>
</evidence>
<evidence type="ECO:0000259" key="6">
    <source>
        <dbReference type="PROSITE" id="PS50109"/>
    </source>
</evidence>
<dbReference type="InterPro" id="IPR036097">
    <property type="entry name" value="HisK_dim/P_sf"/>
</dbReference>
<keyword evidence="4" id="KW-0418">Kinase</keyword>
<keyword evidence="5" id="KW-0472">Membrane</keyword>
<evidence type="ECO:0000256" key="2">
    <source>
        <dbReference type="ARBA" id="ARBA00012438"/>
    </source>
</evidence>
<reference evidence="7" key="1">
    <citation type="submission" date="2021-02" db="EMBL/GenBank/DDBJ databases">
        <authorList>
            <person name="Dougan E. K."/>
            <person name="Rhodes N."/>
            <person name="Thang M."/>
            <person name="Chan C."/>
        </authorList>
    </citation>
    <scope>NUCLEOTIDE SEQUENCE</scope>
</reference>
<name>A0A813J6J9_POLGL</name>
<accession>A0A813J6J9</accession>
<dbReference type="InterPro" id="IPR036890">
    <property type="entry name" value="HATPase_C_sf"/>
</dbReference>
<proteinExistence type="predicted"/>
<feature type="transmembrane region" description="Helical" evidence="5">
    <location>
        <begin position="206"/>
        <end position="226"/>
    </location>
</feature>
<evidence type="ECO:0000256" key="3">
    <source>
        <dbReference type="ARBA" id="ARBA00022679"/>
    </source>
</evidence>
<dbReference type="Gene3D" id="1.10.287.130">
    <property type="match status" value="1"/>
</dbReference>
<dbReference type="CDD" id="cd00082">
    <property type="entry name" value="HisKA"/>
    <property type="match status" value="1"/>
</dbReference>
<dbReference type="SMART" id="SM00388">
    <property type="entry name" value="HisKA"/>
    <property type="match status" value="1"/>
</dbReference>
<comment type="catalytic activity">
    <reaction evidence="1">
        <text>ATP + protein L-histidine = ADP + protein N-phospho-L-histidine.</text>
        <dbReference type="EC" id="2.7.13.3"/>
    </reaction>
</comment>
<dbReference type="GO" id="GO:0000155">
    <property type="term" value="F:phosphorelay sensor kinase activity"/>
    <property type="evidence" value="ECO:0007669"/>
    <property type="project" value="InterPro"/>
</dbReference>
<evidence type="ECO:0000256" key="1">
    <source>
        <dbReference type="ARBA" id="ARBA00000085"/>
    </source>
</evidence>
<evidence type="ECO:0000313" key="8">
    <source>
        <dbReference type="Proteomes" id="UP000626109"/>
    </source>
</evidence>
<sequence>MMSVVPQFSQDREVESYVAIGQDMSEICDLKAVEAKKSQLMAVVSHELRSPLHGMIGLTGMMMDSASQSQRRQLQMVKACASRLLDLVTNVMDLTESDKRKRSGIAFHKPQIAVDFAKIAEEAVVMTTLAVDKANKPLVCDSVVLKNEICDLKQIPIVLGDPYKCTQLLYNLLTNSCKFTRHGTVIIRARHLPEQKLLEIDVVDTGILLFFLLLLLLTLLLLLLLLSTTVQPR</sequence>
<keyword evidence="5" id="KW-0812">Transmembrane</keyword>
<evidence type="ECO:0000256" key="5">
    <source>
        <dbReference type="SAM" id="Phobius"/>
    </source>
</evidence>
<dbReference type="Proteomes" id="UP000626109">
    <property type="component" value="Unassembled WGS sequence"/>
</dbReference>
<comment type="caution">
    <text evidence="7">The sequence shown here is derived from an EMBL/GenBank/DDBJ whole genome shotgun (WGS) entry which is preliminary data.</text>
</comment>
<organism evidence="7 8">
    <name type="scientific">Polarella glacialis</name>
    <name type="common">Dinoflagellate</name>
    <dbReference type="NCBI Taxonomy" id="89957"/>
    <lineage>
        <taxon>Eukaryota</taxon>
        <taxon>Sar</taxon>
        <taxon>Alveolata</taxon>
        <taxon>Dinophyceae</taxon>
        <taxon>Suessiales</taxon>
        <taxon>Suessiaceae</taxon>
        <taxon>Polarella</taxon>
    </lineage>
</organism>
<feature type="domain" description="Histidine kinase" evidence="6">
    <location>
        <begin position="43"/>
        <end position="206"/>
    </location>
</feature>
<dbReference type="SUPFAM" id="SSF47384">
    <property type="entry name" value="Homodimeric domain of signal transducing histidine kinase"/>
    <property type="match status" value="1"/>
</dbReference>
<dbReference type="AlphaFoldDB" id="A0A813J6J9"/>
<gene>
    <name evidence="7" type="ORF">PGLA2088_LOCUS17558</name>
</gene>
<dbReference type="SUPFAM" id="SSF55874">
    <property type="entry name" value="ATPase domain of HSP90 chaperone/DNA topoisomerase II/histidine kinase"/>
    <property type="match status" value="1"/>
</dbReference>
<evidence type="ECO:0000313" key="7">
    <source>
        <dbReference type="EMBL" id="CAE8670774.1"/>
    </source>
</evidence>
<protein>
    <recommendedName>
        <fullName evidence="2">histidine kinase</fullName>
        <ecNumber evidence="2">2.7.13.3</ecNumber>
    </recommendedName>
</protein>
<keyword evidence="3" id="KW-0808">Transferase</keyword>
<dbReference type="Gene3D" id="3.30.565.10">
    <property type="entry name" value="Histidine kinase-like ATPase, C-terminal domain"/>
    <property type="match status" value="1"/>
</dbReference>
<dbReference type="InterPro" id="IPR003661">
    <property type="entry name" value="HisK_dim/P_dom"/>
</dbReference>
<keyword evidence="5" id="KW-1133">Transmembrane helix</keyword>
<dbReference type="InterPro" id="IPR005467">
    <property type="entry name" value="His_kinase_dom"/>
</dbReference>
<dbReference type="PANTHER" id="PTHR43047">
    <property type="entry name" value="TWO-COMPONENT HISTIDINE PROTEIN KINASE"/>
    <property type="match status" value="1"/>
</dbReference>
<dbReference type="EMBL" id="CAJNNW010023503">
    <property type="protein sequence ID" value="CAE8670774.1"/>
    <property type="molecule type" value="Genomic_DNA"/>
</dbReference>
<dbReference type="EC" id="2.7.13.3" evidence="2"/>
<dbReference type="PROSITE" id="PS50109">
    <property type="entry name" value="HIS_KIN"/>
    <property type="match status" value="1"/>
</dbReference>
<dbReference type="Pfam" id="PF00512">
    <property type="entry name" value="HisKA"/>
    <property type="match status" value="1"/>
</dbReference>